<protein>
    <submittedName>
        <fullName evidence="2">Methylthioribose-1-phosphate isomerase</fullName>
    </submittedName>
</protein>
<dbReference type="InterPro" id="IPR005251">
    <property type="entry name" value="IF-M1Pi"/>
</dbReference>
<dbReference type="Gene3D" id="1.20.120.420">
    <property type="entry name" value="translation initiation factor eif-2b, domain 1"/>
    <property type="match status" value="1"/>
</dbReference>
<dbReference type="NCBIfam" id="TIGR00524">
    <property type="entry name" value="eIF-2B_rel"/>
    <property type="match status" value="1"/>
</dbReference>
<proteinExistence type="inferred from homology"/>
<dbReference type="SUPFAM" id="SSF100950">
    <property type="entry name" value="NagB/RpiA/CoA transferase-like"/>
    <property type="match status" value="1"/>
</dbReference>
<keyword evidence="1 2" id="KW-0413">Isomerase</keyword>
<dbReference type="GO" id="GO:0019509">
    <property type="term" value="P:L-methionine salvage from methylthioadenosine"/>
    <property type="evidence" value="ECO:0007669"/>
    <property type="project" value="TreeGrafter"/>
</dbReference>
<dbReference type="Pfam" id="PF01008">
    <property type="entry name" value="IF-2B"/>
    <property type="match status" value="1"/>
</dbReference>
<dbReference type="InterPro" id="IPR027363">
    <property type="entry name" value="M1Pi_N"/>
</dbReference>
<dbReference type="InterPro" id="IPR037171">
    <property type="entry name" value="NagB/RpiA_transferase-like"/>
</dbReference>
<accession>H5SKM2</accession>
<dbReference type="Gene3D" id="3.40.50.10470">
    <property type="entry name" value="Translation initiation factor eif-2b, domain 2"/>
    <property type="match status" value="1"/>
</dbReference>
<name>H5SKM2_9ZZZZ</name>
<dbReference type="GO" id="GO:0046523">
    <property type="term" value="F:S-methyl-5-thioribose-1-phosphate isomerase activity"/>
    <property type="evidence" value="ECO:0007669"/>
    <property type="project" value="TreeGrafter"/>
</dbReference>
<dbReference type="FunFam" id="1.20.120.420:FF:000003">
    <property type="entry name" value="Methylthioribose-1-phosphate isomerase"/>
    <property type="match status" value="1"/>
</dbReference>
<organism evidence="2">
    <name type="scientific">uncultured prokaryote</name>
    <dbReference type="NCBI Taxonomy" id="198431"/>
    <lineage>
        <taxon>unclassified sequences</taxon>
        <taxon>environmental samples</taxon>
    </lineage>
</organism>
<dbReference type="NCBIfam" id="NF004326">
    <property type="entry name" value="PRK05720.1"/>
    <property type="match status" value="1"/>
</dbReference>
<dbReference type="NCBIfam" id="TIGR00512">
    <property type="entry name" value="salvage_mtnA"/>
    <property type="match status" value="1"/>
</dbReference>
<reference evidence="2" key="2">
    <citation type="journal article" date="2012" name="PLoS ONE">
        <title>A Deeply Branching Thermophilic Bacterium with an Ancient Acetyl-CoA Pathway Dominates a Subsurface Ecosystem.</title>
        <authorList>
            <person name="Takami H."/>
            <person name="Noguchi H."/>
            <person name="Takaki Y."/>
            <person name="Uchiyama I."/>
            <person name="Toyoda A."/>
            <person name="Nishi S."/>
            <person name="Chee G.-J."/>
            <person name="Arai W."/>
            <person name="Nunoura T."/>
            <person name="Itoh T."/>
            <person name="Hattori M."/>
            <person name="Takai K."/>
        </authorList>
    </citation>
    <scope>NUCLEOTIDE SEQUENCE</scope>
</reference>
<sequence>MSWRSLFWEDDSLCLLDQTQLPHRAHTLRLRDWTEVVQAIRDLKVRGAPAIGAAGAYAVALAARSFVQDPATFWPRLREAAAAIRTARPTAVNLSWAVDRVLRAAEAASDAHGAAARILAEAHRIAEEDERTCRALAEAGARELRDGERVLTLCNTGSLATLGVGTALGILRVAWESGKRLHVYACETRPLLQGSRLTAWELQQLGIPFHVVVDSAAGWLMARGLVDRVVVGADRVAANGDVANKVGTYTLAVLARRHDVPFWVAAPLSTVDLGTPSGEAIPVEERAAHEVTHLAGVPVAPEGAPVLNFAFDITPAELVDALVTEAGLVRPPFGPALRSLKEGVRA</sequence>
<dbReference type="InterPro" id="IPR011559">
    <property type="entry name" value="Initiation_fac_2B_a/b/d"/>
</dbReference>
<dbReference type="FunFam" id="3.40.50.10470:FF:000006">
    <property type="entry name" value="Methylthioribose-1-phosphate isomerase"/>
    <property type="match status" value="1"/>
</dbReference>
<evidence type="ECO:0000313" key="2">
    <source>
        <dbReference type="EMBL" id="BAL56708.1"/>
    </source>
</evidence>
<dbReference type="AlphaFoldDB" id="H5SKM2"/>
<dbReference type="InterPro" id="IPR042529">
    <property type="entry name" value="IF_2B-like_C"/>
</dbReference>
<dbReference type="PANTHER" id="PTHR43475">
    <property type="entry name" value="METHYLTHIORIBOSE-1-PHOSPHATE ISOMERASE"/>
    <property type="match status" value="1"/>
</dbReference>
<dbReference type="HAMAP" id="MF_01678">
    <property type="entry name" value="Salvage_MtnA"/>
    <property type="match status" value="1"/>
</dbReference>
<dbReference type="InterPro" id="IPR000649">
    <property type="entry name" value="IF-2B-related"/>
</dbReference>
<gene>
    <name evidence="2" type="ORF">HGMM_F42E07C10</name>
</gene>
<dbReference type="PANTHER" id="PTHR43475:SF1">
    <property type="entry name" value="METHYLTHIORIBOSE-1-PHOSPHATE ISOMERASE"/>
    <property type="match status" value="1"/>
</dbReference>
<evidence type="ECO:0000256" key="1">
    <source>
        <dbReference type="ARBA" id="ARBA00023235"/>
    </source>
</evidence>
<dbReference type="EMBL" id="AP011756">
    <property type="protein sequence ID" value="BAL56708.1"/>
    <property type="molecule type" value="Genomic_DNA"/>
</dbReference>
<reference evidence="2" key="1">
    <citation type="journal article" date="2005" name="Environ. Microbiol.">
        <title>Genetic and functional properties of uncultivated thermophilic crenarchaeotes from a subsurface gold mine as revealed by analysis of genome fragments.</title>
        <authorList>
            <person name="Nunoura T."/>
            <person name="Hirayama H."/>
            <person name="Takami H."/>
            <person name="Oida H."/>
            <person name="Nishi S."/>
            <person name="Shimamura S."/>
            <person name="Suzuki Y."/>
            <person name="Inagaki F."/>
            <person name="Takai K."/>
            <person name="Nealson K.H."/>
            <person name="Horikoshi K."/>
        </authorList>
    </citation>
    <scope>NUCLEOTIDE SEQUENCE</scope>
</reference>